<dbReference type="Proteomes" id="UP000613743">
    <property type="component" value="Unassembled WGS sequence"/>
</dbReference>
<dbReference type="GO" id="GO:0046872">
    <property type="term" value="F:metal ion binding"/>
    <property type="evidence" value="ECO:0007669"/>
    <property type="project" value="UniProtKB-KW"/>
</dbReference>
<dbReference type="GO" id="GO:0071555">
    <property type="term" value="P:cell wall organization"/>
    <property type="evidence" value="ECO:0007669"/>
    <property type="project" value="UniProtKB-KW"/>
</dbReference>
<evidence type="ECO:0000256" key="12">
    <source>
        <dbReference type="ARBA" id="ARBA00042615"/>
    </source>
</evidence>
<evidence type="ECO:0000256" key="7">
    <source>
        <dbReference type="ARBA" id="ARBA00022723"/>
    </source>
</evidence>
<organism evidence="14 15">
    <name type="scientific">Shewanella gelidii</name>
    <dbReference type="NCBI Taxonomy" id="1642821"/>
    <lineage>
        <taxon>Bacteria</taxon>
        <taxon>Pseudomonadati</taxon>
        <taxon>Pseudomonadota</taxon>
        <taxon>Gammaproteobacteria</taxon>
        <taxon>Alteromonadales</taxon>
        <taxon>Shewanellaceae</taxon>
        <taxon>Shewanella</taxon>
    </lineage>
</organism>
<reference evidence="14" key="1">
    <citation type="journal article" date="2014" name="Int. J. Syst. Evol. Microbiol.">
        <title>Complete genome sequence of Corynebacterium casei LMG S-19264T (=DSM 44701T), isolated from a smear-ripened cheese.</title>
        <authorList>
            <consortium name="US DOE Joint Genome Institute (JGI-PGF)"/>
            <person name="Walter F."/>
            <person name="Albersmeier A."/>
            <person name="Kalinowski J."/>
            <person name="Ruckert C."/>
        </authorList>
    </citation>
    <scope>NUCLEOTIDE SEQUENCE</scope>
    <source>
        <strain evidence="14">JCM 30804</strain>
    </source>
</reference>
<evidence type="ECO:0000256" key="3">
    <source>
        <dbReference type="ARBA" id="ARBA00004496"/>
    </source>
</evidence>
<evidence type="ECO:0000256" key="6">
    <source>
        <dbReference type="ARBA" id="ARBA00022490"/>
    </source>
</evidence>
<protein>
    <recommendedName>
        <fullName evidence="11">1,6-anhydro-N-acetylmuramyl-L-alanine amidase AmpD</fullName>
        <ecNumber evidence="5">3.5.1.28</ecNumber>
    </recommendedName>
    <alternativeName>
        <fullName evidence="12">N-acetylmuramoyl-L-alanine amidase</fullName>
    </alternativeName>
</protein>
<comment type="catalytic activity">
    <reaction evidence="1">
        <text>Hydrolyzes the link between N-acetylmuramoyl residues and L-amino acid residues in certain cell-wall glycopeptides.</text>
        <dbReference type="EC" id="3.5.1.28"/>
    </reaction>
</comment>
<dbReference type="EMBL" id="BMPZ01000003">
    <property type="protein sequence ID" value="GGI80839.1"/>
    <property type="molecule type" value="Genomic_DNA"/>
</dbReference>
<evidence type="ECO:0000256" key="1">
    <source>
        <dbReference type="ARBA" id="ARBA00001561"/>
    </source>
</evidence>
<evidence type="ECO:0000256" key="5">
    <source>
        <dbReference type="ARBA" id="ARBA00011901"/>
    </source>
</evidence>
<feature type="domain" description="N-acetylmuramoyl-L-alanine amidase" evidence="13">
    <location>
        <begin position="1"/>
        <end position="136"/>
    </location>
</feature>
<dbReference type="InterPro" id="IPR051206">
    <property type="entry name" value="NAMLAA_amidase_2"/>
</dbReference>
<evidence type="ECO:0000259" key="13">
    <source>
        <dbReference type="SMART" id="SM00644"/>
    </source>
</evidence>
<keyword evidence="10" id="KW-0961">Cell wall biogenesis/degradation</keyword>
<dbReference type="InterPro" id="IPR002502">
    <property type="entry name" value="Amidase_domain"/>
</dbReference>
<sequence>MIHNISLPAGCFGGEHIDALFKGCIDADAHPSFQELVGLEVSAHFLIRRDGQVTQYVSCDDRAWHAGVSEFQGRQQCNDFSIGIELEGADDIDYTCQQYSQLQRLTLALLEQYPMLDSNRIVGHSDIAPGRKTDPGLSFDWPRYLKSLA</sequence>
<dbReference type="Gene3D" id="3.40.80.10">
    <property type="entry name" value="Peptidoglycan recognition protein-like"/>
    <property type="match status" value="1"/>
</dbReference>
<dbReference type="GO" id="GO:0009254">
    <property type="term" value="P:peptidoglycan turnover"/>
    <property type="evidence" value="ECO:0007669"/>
    <property type="project" value="TreeGrafter"/>
</dbReference>
<evidence type="ECO:0000256" key="11">
    <source>
        <dbReference type="ARBA" id="ARBA00039257"/>
    </source>
</evidence>
<evidence type="ECO:0000256" key="10">
    <source>
        <dbReference type="ARBA" id="ARBA00023316"/>
    </source>
</evidence>
<evidence type="ECO:0000313" key="15">
    <source>
        <dbReference type="Proteomes" id="UP000613743"/>
    </source>
</evidence>
<dbReference type="SUPFAM" id="SSF55846">
    <property type="entry name" value="N-acetylmuramoyl-L-alanine amidase-like"/>
    <property type="match status" value="1"/>
</dbReference>
<comment type="caution">
    <text evidence="14">The sequence shown here is derived from an EMBL/GenBank/DDBJ whole genome shotgun (WGS) entry which is preliminary data.</text>
</comment>
<dbReference type="InterPro" id="IPR036505">
    <property type="entry name" value="Amidase/PGRP_sf"/>
</dbReference>
<dbReference type="NCBIfam" id="NF008758">
    <property type="entry name" value="PRK11789.1"/>
    <property type="match status" value="1"/>
</dbReference>
<evidence type="ECO:0000256" key="4">
    <source>
        <dbReference type="ARBA" id="ARBA00007553"/>
    </source>
</evidence>
<comment type="subcellular location">
    <subcellularLocation>
        <location evidence="3">Cytoplasm</location>
    </subcellularLocation>
</comment>
<dbReference type="PANTHER" id="PTHR30417:SF4">
    <property type="entry name" value="1,6-ANHYDRO-N-ACETYLMURAMYL-L-ALANINE AMIDASE AMPD"/>
    <property type="match status" value="1"/>
</dbReference>
<keyword evidence="7" id="KW-0479">Metal-binding</keyword>
<keyword evidence="8" id="KW-0378">Hydrolase</keyword>
<keyword evidence="15" id="KW-1185">Reference proteome</keyword>
<name>A0A917NBH4_9GAMM</name>
<dbReference type="GO" id="GO:0009253">
    <property type="term" value="P:peptidoglycan catabolic process"/>
    <property type="evidence" value="ECO:0007669"/>
    <property type="project" value="InterPro"/>
</dbReference>
<dbReference type="Pfam" id="PF01510">
    <property type="entry name" value="Amidase_2"/>
    <property type="match status" value="1"/>
</dbReference>
<evidence type="ECO:0000256" key="2">
    <source>
        <dbReference type="ARBA" id="ARBA00001947"/>
    </source>
</evidence>
<keyword evidence="6" id="KW-0963">Cytoplasm</keyword>
<dbReference type="EC" id="3.5.1.28" evidence="5"/>
<accession>A0A917NBH4</accession>
<reference evidence="14" key="2">
    <citation type="submission" date="2020-09" db="EMBL/GenBank/DDBJ databases">
        <authorList>
            <person name="Sun Q."/>
            <person name="Ohkuma M."/>
        </authorList>
    </citation>
    <scope>NUCLEOTIDE SEQUENCE</scope>
    <source>
        <strain evidence="14">JCM 30804</strain>
    </source>
</reference>
<gene>
    <name evidence="14" type="primary">ampD</name>
    <name evidence="14" type="ORF">GCM10009332_17750</name>
</gene>
<dbReference type="SMART" id="SM00644">
    <property type="entry name" value="Ami_2"/>
    <property type="match status" value="1"/>
</dbReference>
<dbReference type="PANTHER" id="PTHR30417">
    <property type="entry name" value="N-ACETYLMURAMOYL-L-ALANINE AMIDASE AMID"/>
    <property type="match status" value="1"/>
</dbReference>
<proteinExistence type="inferred from homology"/>
<dbReference type="GO" id="GO:0005737">
    <property type="term" value="C:cytoplasm"/>
    <property type="evidence" value="ECO:0007669"/>
    <property type="project" value="UniProtKB-SubCell"/>
</dbReference>
<dbReference type="GO" id="GO:0008745">
    <property type="term" value="F:N-acetylmuramoyl-L-alanine amidase activity"/>
    <property type="evidence" value="ECO:0007669"/>
    <property type="project" value="UniProtKB-EC"/>
</dbReference>
<dbReference type="AlphaFoldDB" id="A0A917NBH4"/>
<comment type="similarity">
    <text evidence="4">Belongs to the N-acetylmuramoyl-L-alanine amidase 2 family.</text>
</comment>
<comment type="cofactor">
    <cofactor evidence="2">
        <name>Zn(2+)</name>
        <dbReference type="ChEBI" id="CHEBI:29105"/>
    </cofactor>
</comment>
<evidence type="ECO:0000313" key="14">
    <source>
        <dbReference type="EMBL" id="GGI80839.1"/>
    </source>
</evidence>
<keyword evidence="9" id="KW-0862">Zinc</keyword>
<evidence type="ECO:0000256" key="8">
    <source>
        <dbReference type="ARBA" id="ARBA00022801"/>
    </source>
</evidence>
<dbReference type="CDD" id="cd06583">
    <property type="entry name" value="PGRP"/>
    <property type="match status" value="1"/>
</dbReference>
<evidence type="ECO:0000256" key="9">
    <source>
        <dbReference type="ARBA" id="ARBA00022833"/>
    </source>
</evidence>